<dbReference type="Gene3D" id="3.40.50.2300">
    <property type="match status" value="1"/>
</dbReference>
<dbReference type="Pfam" id="PF00072">
    <property type="entry name" value="Response_reg"/>
    <property type="match status" value="1"/>
</dbReference>
<dbReference type="CDD" id="cd17569">
    <property type="entry name" value="REC_HupR-like"/>
    <property type="match status" value="1"/>
</dbReference>
<evidence type="ECO:0000313" key="4">
    <source>
        <dbReference type="EMBL" id="SEH38380.1"/>
    </source>
</evidence>
<dbReference type="SUPFAM" id="SSF52172">
    <property type="entry name" value="CheY-like"/>
    <property type="match status" value="1"/>
</dbReference>
<dbReference type="PROSITE" id="PS50110">
    <property type="entry name" value="RESPONSE_REGULATORY"/>
    <property type="match status" value="1"/>
</dbReference>
<dbReference type="AlphaFoldDB" id="A0A1H6HR26"/>
<dbReference type="PANTHER" id="PTHR33525">
    <property type="match status" value="1"/>
</dbReference>
<dbReference type="Proteomes" id="UP000182983">
    <property type="component" value="Unassembled WGS sequence"/>
</dbReference>
<dbReference type="PANTHER" id="PTHR33525:SF6">
    <property type="entry name" value="HDOD DOMAIN-CONTAINING PROTEIN"/>
    <property type="match status" value="1"/>
</dbReference>
<dbReference type="InterPro" id="IPR013976">
    <property type="entry name" value="HDOD"/>
</dbReference>
<keyword evidence="1" id="KW-0597">Phosphoprotein</keyword>
<dbReference type="InterPro" id="IPR011006">
    <property type="entry name" value="CheY-like_superfamily"/>
</dbReference>
<evidence type="ECO:0000256" key="1">
    <source>
        <dbReference type="PROSITE-ProRule" id="PRU00169"/>
    </source>
</evidence>
<proteinExistence type="predicted"/>
<dbReference type="SMART" id="SM00448">
    <property type="entry name" value="REC"/>
    <property type="match status" value="1"/>
</dbReference>
<keyword evidence="4" id="KW-0238">DNA-binding</keyword>
<evidence type="ECO:0000313" key="5">
    <source>
        <dbReference type="Proteomes" id="UP000182983"/>
    </source>
</evidence>
<accession>A0A1H6HR26</accession>
<dbReference type="PIRSF" id="PIRSF036883">
    <property type="entry name" value="RR_HD-GYP_mod"/>
    <property type="match status" value="1"/>
</dbReference>
<evidence type="ECO:0000259" key="2">
    <source>
        <dbReference type="PROSITE" id="PS50110"/>
    </source>
</evidence>
<dbReference type="PROSITE" id="PS51833">
    <property type="entry name" value="HDOD"/>
    <property type="match status" value="1"/>
</dbReference>
<evidence type="ECO:0000259" key="3">
    <source>
        <dbReference type="PROSITE" id="PS51833"/>
    </source>
</evidence>
<keyword evidence="5" id="KW-1185">Reference proteome</keyword>
<dbReference type="InterPro" id="IPR001789">
    <property type="entry name" value="Sig_transdc_resp-reg_receiver"/>
</dbReference>
<protein>
    <submittedName>
        <fullName evidence="4">Response regulator containing CheY-like receiver, AAA-type ATPase, and DNA-binding domains</fullName>
    </submittedName>
</protein>
<dbReference type="Gene3D" id="1.10.3210.10">
    <property type="entry name" value="Hypothetical protein af1432"/>
    <property type="match status" value="1"/>
</dbReference>
<feature type="modified residue" description="4-aspartylphosphate" evidence="1">
    <location>
        <position position="57"/>
    </location>
</feature>
<dbReference type="SUPFAM" id="SSF109604">
    <property type="entry name" value="HD-domain/PDEase-like"/>
    <property type="match status" value="1"/>
</dbReference>
<dbReference type="RefSeq" id="WP_074768207.1">
    <property type="nucleotide sequence ID" value="NZ_FNWO01000007.1"/>
</dbReference>
<reference evidence="5" key="1">
    <citation type="submission" date="2016-10" db="EMBL/GenBank/DDBJ databases">
        <authorList>
            <person name="Varghese N."/>
            <person name="Submissions S."/>
        </authorList>
    </citation>
    <scope>NUCLEOTIDE SEQUENCE [LARGE SCALE GENOMIC DNA]</scope>
    <source>
        <strain evidence="5">DSM 13234</strain>
    </source>
</reference>
<feature type="domain" description="Response regulatory" evidence="2">
    <location>
        <begin position="6"/>
        <end position="121"/>
    </location>
</feature>
<feature type="domain" description="HDOD" evidence="3">
    <location>
        <begin position="142"/>
        <end position="338"/>
    </location>
</feature>
<dbReference type="GO" id="GO:0003677">
    <property type="term" value="F:DNA binding"/>
    <property type="evidence" value="ECO:0007669"/>
    <property type="project" value="UniProtKB-KW"/>
</dbReference>
<dbReference type="EMBL" id="FNWO01000007">
    <property type="protein sequence ID" value="SEH38380.1"/>
    <property type="molecule type" value="Genomic_DNA"/>
</dbReference>
<organism evidence="4 5">
    <name type="scientific">Magnetospirillum fulvum</name>
    <name type="common">Rhodospirillum fulvum</name>
    <dbReference type="NCBI Taxonomy" id="1082"/>
    <lineage>
        <taxon>Bacteria</taxon>
        <taxon>Pseudomonadati</taxon>
        <taxon>Pseudomonadota</taxon>
        <taxon>Alphaproteobacteria</taxon>
        <taxon>Rhodospirillales</taxon>
        <taxon>Rhodospirillaceae</taxon>
        <taxon>Magnetospirillum</taxon>
    </lineage>
</organism>
<dbReference type="InterPro" id="IPR052340">
    <property type="entry name" value="RNase_Y/CdgJ"/>
</dbReference>
<name>A0A1H6HR26_MAGFU</name>
<gene>
    <name evidence="4" type="ORF">SAMN04244559_02058</name>
</gene>
<dbReference type="InterPro" id="IPR014626">
    <property type="entry name" value="Sig_transdc_resp-reg_put"/>
</dbReference>
<dbReference type="OrthoDB" id="9803649at2"/>
<dbReference type="GO" id="GO:0000160">
    <property type="term" value="P:phosphorelay signal transduction system"/>
    <property type="evidence" value="ECO:0007669"/>
    <property type="project" value="InterPro"/>
</dbReference>
<sequence>MTTPARIAFVDDESHILRGIRRAMTDQEETWEMAFFSSGEEALAEIRRQPFDVVVSDMRMPGMDGATLLGHVRDLNPATIRVILSGYADSDAVLRTVGPAHIYLAKPCDAETLLRALARQISLRSLLDTPALHATLAGLTNLPSLTEIYGRLQAELISPDCSAKSIADIIAQDMAMTAEVLKVTNSAYFSSAGSVSTPFQAVRLLGIEVIQALVLHAGLFRQFAGKPELAPLLEALTEHCLALSVLAERIAASEGGDVATVKSAQIAAMLANIGSVVLLDAHPTAYQTMLADLKPGQTLQQAETARFGAGHAAIGGYLLGLWGFSDPVVEALVYHCAPSACPGRDNLALTALHAAHVLGPPSPLLPPGSRIDRDLDMTYLIEARHDGHVPLWRALAGLDRSGE</sequence>
<dbReference type="Pfam" id="PF08668">
    <property type="entry name" value="HDOD"/>
    <property type="match status" value="1"/>
</dbReference>